<dbReference type="Gene3D" id="3.40.50.300">
    <property type="entry name" value="P-loop containing nucleotide triphosphate hydrolases"/>
    <property type="match status" value="1"/>
</dbReference>
<evidence type="ECO:0000313" key="7">
    <source>
        <dbReference type="Proteomes" id="UP000230750"/>
    </source>
</evidence>
<evidence type="ECO:0000256" key="4">
    <source>
        <dbReference type="ARBA" id="ARBA00022840"/>
    </source>
</evidence>
<dbReference type="PANTHER" id="PTHR18934">
    <property type="entry name" value="ATP-DEPENDENT RNA HELICASE"/>
    <property type="match status" value="1"/>
</dbReference>
<evidence type="ECO:0000259" key="5">
    <source>
        <dbReference type="PROSITE" id="PS51192"/>
    </source>
</evidence>
<evidence type="ECO:0000256" key="2">
    <source>
        <dbReference type="ARBA" id="ARBA00022801"/>
    </source>
</evidence>
<reference evidence="6 7" key="1">
    <citation type="journal article" date="2017" name="PLoS Biol.">
        <title>The sea cucumber genome provides insights into morphological evolution and visceral regeneration.</title>
        <authorList>
            <person name="Zhang X."/>
            <person name="Sun L."/>
            <person name="Yuan J."/>
            <person name="Sun Y."/>
            <person name="Gao Y."/>
            <person name="Zhang L."/>
            <person name="Li S."/>
            <person name="Dai H."/>
            <person name="Hamel J.F."/>
            <person name="Liu C."/>
            <person name="Yu Y."/>
            <person name="Liu S."/>
            <person name="Lin W."/>
            <person name="Guo K."/>
            <person name="Jin S."/>
            <person name="Xu P."/>
            <person name="Storey K.B."/>
            <person name="Huan P."/>
            <person name="Zhang T."/>
            <person name="Zhou Y."/>
            <person name="Zhang J."/>
            <person name="Lin C."/>
            <person name="Li X."/>
            <person name="Xing L."/>
            <person name="Huo D."/>
            <person name="Sun M."/>
            <person name="Wang L."/>
            <person name="Mercier A."/>
            <person name="Li F."/>
            <person name="Yang H."/>
            <person name="Xiang J."/>
        </authorList>
    </citation>
    <scope>NUCLEOTIDE SEQUENCE [LARGE SCALE GENOMIC DNA]</scope>
    <source>
        <strain evidence="6">Shaxun</strain>
        <tissue evidence="6">Muscle</tissue>
    </source>
</reference>
<dbReference type="InterPro" id="IPR011545">
    <property type="entry name" value="DEAD/DEAH_box_helicase_dom"/>
</dbReference>
<dbReference type="STRING" id="307972.A0A2G8LMV5"/>
<dbReference type="InterPro" id="IPR002464">
    <property type="entry name" value="DNA/RNA_helicase_DEAH_CS"/>
</dbReference>
<dbReference type="GO" id="GO:0005524">
    <property type="term" value="F:ATP binding"/>
    <property type="evidence" value="ECO:0007669"/>
    <property type="project" value="UniProtKB-KW"/>
</dbReference>
<keyword evidence="3 6" id="KW-0347">Helicase</keyword>
<protein>
    <submittedName>
        <fullName evidence="6">Putative pre-mRNA-splicing factor ATP-dependent RNA helicase PRP16</fullName>
    </submittedName>
</protein>
<evidence type="ECO:0000256" key="1">
    <source>
        <dbReference type="ARBA" id="ARBA00022741"/>
    </source>
</evidence>
<keyword evidence="7" id="KW-1185">Reference proteome</keyword>
<dbReference type="PROSITE" id="PS51192">
    <property type="entry name" value="HELICASE_ATP_BIND_1"/>
    <property type="match status" value="1"/>
</dbReference>
<evidence type="ECO:0000313" key="6">
    <source>
        <dbReference type="EMBL" id="PIK61510.1"/>
    </source>
</evidence>
<accession>A0A2G8LMV5</accession>
<dbReference type="Proteomes" id="UP000230750">
    <property type="component" value="Unassembled WGS sequence"/>
</dbReference>
<dbReference type="InterPro" id="IPR014001">
    <property type="entry name" value="Helicase_ATP-bd"/>
</dbReference>
<dbReference type="FunFam" id="3.40.50.300:FF:000313">
    <property type="entry name" value="Pre-mRNA-splicing factor ATP-dependent RNA helicase PRP16"/>
    <property type="match status" value="1"/>
</dbReference>
<name>A0A2G8LMV5_STIJA</name>
<dbReference type="PROSITE" id="PS00690">
    <property type="entry name" value="DEAH_ATP_HELICASE"/>
    <property type="match status" value="1"/>
</dbReference>
<dbReference type="InterPro" id="IPR027417">
    <property type="entry name" value="P-loop_NTPase"/>
</dbReference>
<dbReference type="CDD" id="cd17983">
    <property type="entry name" value="DEXHc_DHX38"/>
    <property type="match status" value="1"/>
</dbReference>
<dbReference type="PANTHER" id="PTHR18934:SF91">
    <property type="entry name" value="PRE-MRNA-SPLICING FACTOR ATP-DEPENDENT RNA HELICASE PRP16"/>
    <property type="match status" value="1"/>
</dbReference>
<sequence length="373" mass="42328">MLTSGVVQKVDYDEDFGDETVRKVHLLVHNIVPPFLDGRIVFTKQPEPVIPVKDSTSDMAQVSRKGCAVVRKHREQRERKKAQHKDWELAGTKLGNLMGIKKEDATEKEEVNYKSQQQFADHMKEKNEASSEFAKKKSLREQREYLPVFAVRQELLNIIRDNSVVIIVGETGSGKTTQLTQYLHEDGYTKYGLVGCTQPRRVAAMSVAKRVSEEMNVTLGEEVGYAIRFEDVTCEKTVVKYMTDGILLRESLREPDLDNYSAVIMDEAHERSLNTDVLFGLLRDVISRRQDLKLIVTSATMDSDKFAKFFGNVPVFNIPGRTFPVDVMYSKNVCEDYVDAAIKQSVQIHLQGAPGVFWCSCLVKRTLRSHVTS</sequence>
<keyword evidence="1" id="KW-0547">Nucleotide-binding</keyword>
<evidence type="ECO:0000256" key="3">
    <source>
        <dbReference type="ARBA" id="ARBA00022806"/>
    </source>
</evidence>
<dbReference type="EMBL" id="MRZV01000030">
    <property type="protein sequence ID" value="PIK61510.1"/>
    <property type="molecule type" value="Genomic_DNA"/>
</dbReference>
<feature type="domain" description="Helicase ATP-binding" evidence="5">
    <location>
        <begin position="156"/>
        <end position="319"/>
    </location>
</feature>
<dbReference type="SMART" id="SM00487">
    <property type="entry name" value="DEXDc"/>
    <property type="match status" value="1"/>
</dbReference>
<dbReference type="AlphaFoldDB" id="A0A2G8LMV5"/>
<dbReference type="Pfam" id="PF00270">
    <property type="entry name" value="DEAD"/>
    <property type="match status" value="1"/>
</dbReference>
<dbReference type="SUPFAM" id="SSF52540">
    <property type="entry name" value="P-loop containing nucleoside triphosphate hydrolases"/>
    <property type="match status" value="1"/>
</dbReference>
<proteinExistence type="predicted"/>
<comment type="caution">
    <text evidence="6">The sequence shown here is derived from an EMBL/GenBank/DDBJ whole genome shotgun (WGS) entry which is preliminary data.</text>
</comment>
<keyword evidence="2" id="KW-0378">Hydrolase</keyword>
<dbReference type="GO" id="GO:0016787">
    <property type="term" value="F:hydrolase activity"/>
    <property type="evidence" value="ECO:0007669"/>
    <property type="project" value="UniProtKB-KW"/>
</dbReference>
<dbReference type="OrthoDB" id="10253254at2759"/>
<dbReference type="GO" id="GO:0003723">
    <property type="term" value="F:RNA binding"/>
    <property type="evidence" value="ECO:0007669"/>
    <property type="project" value="TreeGrafter"/>
</dbReference>
<organism evidence="6 7">
    <name type="scientific">Stichopus japonicus</name>
    <name type="common">Sea cucumber</name>
    <dbReference type="NCBI Taxonomy" id="307972"/>
    <lineage>
        <taxon>Eukaryota</taxon>
        <taxon>Metazoa</taxon>
        <taxon>Echinodermata</taxon>
        <taxon>Eleutherozoa</taxon>
        <taxon>Echinozoa</taxon>
        <taxon>Holothuroidea</taxon>
        <taxon>Aspidochirotacea</taxon>
        <taxon>Aspidochirotida</taxon>
        <taxon>Stichopodidae</taxon>
        <taxon>Apostichopus</taxon>
    </lineage>
</organism>
<keyword evidence="4" id="KW-0067">ATP-binding</keyword>
<dbReference type="GO" id="GO:0034458">
    <property type="term" value="F:3'-5' RNA helicase activity"/>
    <property type="evidence" value="ECO:0007669"/>
    <property type="project" value="TreeGrafter"/>
</dbReference>
<gene>
    <name evidence="6" type="ORF">BSL78_01523</name>
</gene>